<sequence>MTVQTLALSEPLRDYFMQSALREPDILRQLREETMGHRVAKMSLAPEQGALLIFLLRMMGAKRYIEVGSFLGYSSIAAAIGMGPDGEVVACDICDEFTVQAESWWKRAGVDHQATMHLGRGIETLPRLIEEGAAGTFDCMLIDADKPNYPNYYEYALQLVRQGGLIILDNMFLNGRVAAPHEKHPRSVAILHEFNRQLRDDQRVEHCILPTGDGMTLLLKR</sequence>
<dbReference type="EMBL" id="CP058627">
    <property type="protein sequence ID" value="QLG89115.1"/>
    <property type="molecule type" value="Genomic_DNA"/>
</dbReference>
<dbReference type="GO" id="GO:0008171">
    <property type="term" value="F:O-methyltransferase activity"/>
    <property type="evidence" value="ECO:0007669"/>
    <property type="project" value="InterPro"/>
</dbReference>
<reference evidence="4 5" key="1">
    <citation type="submission" date="2020-07" db="EMBL/GenBank/DDBJ databases">
        <title>Complete genome sequence of Chitinibacter sp. 2T18.</title>
        <authorList>
            <person name="Bae J.-W."/>
            <person name="Choi J.-W."/>
        </authorList>
    </citation>
    <scope>NUCLEOTIDE SEQUENCE [LARGE SCALE GENOMIC DNA]</scope>
    <source>
        <strain evidence="4 5">2T18</strain>
    </source>
</reference>
<dbReference type="AlphaFoldDB" id="A0A7H9BKA5"/>
<keyword evidence="3" id="KW-0949">S-adenosyl-L-methionine</keyword>
<dbReference type="PROSITE" id="PS51682">
    <property type="entry name" value="SAM_OMT_I"/>
    <property type="match status" value="1"/>
</dbReference>
<protein>
    <submittedName>
        <fullName evidence="4">Class I SAM-dependent methyltransferase</fullName>
    </submittedName>
</protein>
<dbReference type="SUPFAM" id="SSF53335">
    <property type="entry name" value="S-adenosyl-L-methionine-dependent methyltransferases"/>
    <property type="match status" value="1"/>
</dbReference>
<dbReference type="GO" id="GO:0032259">
    <property type="term" value="P:methylation"/>
    <property type="evidence" value="ECO:0007669"/>
    <property type="project" value="UniProtKB-KW"/>
</dbReference>
<name>A0A7H9BKA5_9NEIS</name>
<accession>A0A7H9BKA5</accession>
<evidence type="ECO:0000313" key="5">
    <source>
        <dbReference type="Proteomes" id="UP000509597"/>
    </source>
</evidence>
<dbReference type="KEGG" id="chiz:HQ393_13170"/>
<dbReference type="GO" id="GO:0008757">
    <property type="term" value="F:S-adenosylmethionine-dependent methyltransferase activity"/>
    <property type="evidence" value="ECO:0007669"/>
    <property type="project" value="TreeGrafter"/>
</dbReference>
<keyword evidence="5" id="KW-1185">Reference proteome</keyword>
<proteinExistence type="predicted"/>
<dbReference type="Proteomes" id="UP000509597">
    <property type="component" value="Chromosome"/>
</dbReference>
<keyword evidence="1 4" id="KW-0489">Methyltransferase</keyword>
<dbReference type="PANTHER" id="PTHR10509">
    <property type="entry name" value="O-METHYLTRANSFERASE-RELATED"/>
    <property type="match status" value="1"/>
</dbReference>
<dbReference type="Gene3D" id="3.40.50.150">
    <property type="entry name" value="Vaccinia Virus protein VP39"/>
    <property type="match status" value="1"/>
</dbReference>
<keyword evidence="2 4" id="KW-0808">Transferase</keyword>
<evidence type="ECO:0000256" key="2">
    <source>
        <dbReference type="ARBA" id="ARBA00022679"/>
    </source>
</evidence>
<evidence type="ECO:0000256" key="3">
    <source>
        <dbReference type="ARBA" id="ARBA00022691"/>
    </source>
</evidence>
<organism evidence="4 5">
    <name type="scientific">Chitinibacter bivalviorum</name>
    <dbReference type="NCBI Taxonomy" id="2739434"/>
    <lineage>
        <taxon>Bacteria</taxon>
        <taxon>Pseudomonadati</taxon>
        <taxon>Pseudomonadota</taxon>
        <taxon>Betaproteobacteria</taxon>
        <taxon>Neisseriales</taxon>
        <taxon>Chitinibacteraceae</taxon>
        <taxon>Chitinibacter</taxon>
    </lineage>
</organism>
<dbReference type="PANTHER" id="PTHR10509:SF14">
    <property type="entry name" value="CAFFEOYL-COA O-METHYLTRANSFERASE 3-RELATED"/>
    <property type="match status" value="1"/>
</dbReference>
<evidence type="ECO:0000313" key="4">
    <source>
        <dbReference type="EMBL" id="QLG89115.1"/>
    </source>
</evidence>
<gene>
    <name evidence="4" type="ORF">HQ393_13170</name>
</gene>
<dbReference type="InterPro" id="IPR050362">
    <property type="entry name" value="Cation-dep_OMT"/>
</dbReference>
<dbReference type="Pfam" id="PF01596">
    <property type="entry name" value="Methyltransf_3"/>
    <property type="match status" value="1"/>
</dbReference>
<dbReference type="InterPro" id="IPR002935">
    <property type="entry name" value="SAM_O-MeTrfase"/>
</dbReference>
<evidence type="ECO:0000256" key="1">
    <source>
        <dbReference type="ARBA" id="ARBA00022603"/>
    </source>
</evidence>
<dbReference type="InterPro" id="IPR029063">
    <property type="entry name" value="SAM-dependent_MTases_sf"/>
</dbReference>